<keyword evidence="3" id="KW-0902">Two-component regulatory system</keyword>
<dbReference type="GO" id="GO:0046983">
    <property type="term" value="F:protein dimerization activity"/>
    <property type="evidence" value="ECO:0007669"/>
    <property type="project" value="InterPro"/>
</dbReference>
<dbReference type="InterPro" id="IPR050482">
    <property type="entry name" value="Sensor_HK_TwoCompSys"/>
</dbReference>
<accession>A0A4Q7YQF6</accession>
<dbReference type="Proteomes" id="UP000292958">
    <property type="component" value="Unassembled WGS sequence"/>
</dbReference>
<evidence type="ECO:0000259" key="6">
    <source>
        <dbReference type="PROSITE" id="PS50109"/>
    </source>
</evidence>
<organism evidence="7 8">
    <name type="scientific">Edaphobacter modestus</name>
    <dbReference type="NCBI Taxonomy" id="388466"/>
    <lineage>
        <taxon>Bacteria</taxon>
        <taxon>Pseudomonadati</taxon>
        <taxon>Acidobacteriota</taxon>
        <taxon>Terriglobia</taxon>
        <taxon>Terriglobales</taxon>
        <taxon>Acidobacteriaceae</taxon>
        <taxon>Edaphobacter</taxon>
    </lineage>
</organism>
<feature type="chain" id="PRO_5020926598" evidence="5">
    <location>
        <begin position="40"/>
        <end position="426"/>
    </location>
</feature>
<dbReference type="GO" id="GO:0016020">
    <property type="term" value="C:membrane"/>
    <property type="evidence" value="ECO:0007669"/>
    <property type="project" value="InterPro"/>
</dbReference>
<dbReference type="PANTHER" id="PTHR24421:SF62">
    <property type="entry name" value="SENSORY TRANSDUCTION HISTIDINE KINASE"/>
    <property type="match status" value="1"/>
</dbReference>
<dbReference type="Pfam" id="PF07730">
    <property type="entry name" value="HisKA_3"/>
    <property type="match status" value="1"/>
</dbReference>
<dbReference type="InterPro" id="IPR005467">
    <property type="entry name" value="His_kinase_dom"/>
</dbReference>
<gene>
    <name evidence="7" type="ORF">BDD14_0334</name>
</gene>
<proteinExistence type="predicted"/>
<dbReference type="AlphaFoldDB" id="A0A4Q7YQF6"/>
<feature type="transmembrane region" description="Helical" evidence="4">
    <location>
        <begin position="170"/>
        <end position="188"/>
    </location>
</feature>
<dbReference type="Pfam" id="PF02518">
    <property type="entry name" value="HATPase_c"/>
    <property type="match status" value="1"/>
</dbReference>
<dbReference type="InterPro" id="IPR003594">
    <property type="entry name" value="HATPase_dom"/>
</dbReference>
<keyword evidence="1" id="KW-0808">Transferase</keyword>
<dbReference type="InterPro" id="IPR036890">
    <property type="entry name" value="HATPase_C_sf"/>
</dbReference>
<feature type="domain" description="Histidine kinase" evidence="6">
    <location>
        <begin position="324"/>
        <end position="409"/>
    </location>
</feature>
<dbReference type="EMBL" id="SHKW01000001">
    <property type="protein sequence ID" value="RZU39009.1"/>
    <property type="molecule type" value="Genomic_DNA"/>
</dbReference>
<evidence type="ECO:0000256" key="1">
    <source>
        <dbReference type="ARBA" id="ARBA00022679"/>
    </source>
</evidence>
<dbReference type="Gene3D" id="2.60.40.10">
    <property type="entry name" value="Immunoglobulins"/>
    <property type="match status" value="1"/>
</dbReference>
<feature type="signal peptide" evidence="5">
    <location>
        <begin position="1"/>
        <end position="39"/>
    </location>
</feature>
<dbReference type="PROSITE" id="PS50109">
    <property type="entry name" value="HIS_KIN"/>
    <property type="match status" value="1"/>
</dbReference>
<evidence type="ECO:0000256" key="4">
    <source>
        <dbReference type="SAM" id="Phobius"/>
    </source>
</evidence>
<dbReference type="SMART" id="SM00387">
    <property type="entry name" value="HATPase_c"/>
    <property type="match status" value="1"/>
</dbReference>
<dbReference type="GO" id="GO:0000155">
    <property type="term" value="F:phosphorelay sensor kinase activity"/>
    <property type="evidence" value="ECO:0007669"/>
    <property type="project" value="InterPro"/>
</dbReference>
<dbReference type="Gene3D" id="3.30.565.10">
    <property type="entry name" value="Histidine kinase-like ATPase, C-terminal domain"/>
    <property type="match status" value="1"/>
</dbReference>
<evidence type="ECO:0000256" key="3">
    <source>
        <dbReference type="ARBA" id="ARBA00023012"/>
    </source>
</evidence>
<evidence type="ECO:0000256" key="2">
    <source>
        <dbReference type="ARBA" id="ARBA00022777"/>
    </source>
</evidence>
<dbReference type="InterPro" id="IPR013783">
    <property type="entry name" value="Ig-like_fold"/>
</dbReference>
<dbReference type="Gene3D" id="1.20.5.1930">
    <property type="match status" value="1"/>
</dbReference>
<keyword evidence="4" id="KW-1133">Transmembrane helix</keyword>
<dbReference type="PANTHER" id="PTHR24421">
    <property type="entry name" value="NITRATE/NITRITE SENSOR PROTEIN NARX-RELATED"/>
    <property type="match status" value="1"/>
</dbReference>
<keyword evidence="4" id="KW-0812">Transmembrane</keyword>
<keyword evidence="5" id="KW-0732">Signal</keyword>
<keyword evidence="2" id="KW-0418">Kinase</keyword>
<dbReference type="InterPro" id="IPR011123">
    <property type="entry name" value="Y_Y_Y"/>
</dbReference>
<evidence type="ECO:0000313" key="8">
    <source>
        <dbReference type="Proteomes" id="UP000292958"/>
    </source>
</evidence>
<sequence length="426" mass="47654">MKVCPKSVAKIAFGLRCRLSPALTACLGISTLLCCSAIAQEQNQPTSSHKTKYLTENASSGPLSSVPSWFRGSTGSAEQTHFKVDGGRPEIVILFDKDSAYDPTGSEVRYRLVGYDSEWKNTRFHAAHYSQLTPGSYRFEVQERKDGSDEWLSHAVTLSVGERTEIYQTWYFYLALMLLAIVLPAYLYRRRVQIMKGHIGIVLEERNRIARECHDTLMAGFAAISWQLEATAKLFHDGDLTSTPAAKSCELARSMVSHCQAEARRIIWDLRDTDEMTNVLSQALARTLAANHLRESIETVLDVEGDELPLPPGCVHHLVCIGQEAITNAIRHADPTNIMVHLKYESDALSLSIRDDGRGFQSSDRSASRHGHFGIPVMEERTRKLGGTFRLQTEIGNGTEVSVRVPFNAMQMPINQEHHVIRWIGI</sequence>
<dbReference type="Pfam" id="PF07495">
    <property type="entry name" value="Y_Y_Y"/>
    <property type="match status" value="1"/>
</dbReference>
<reference evidence="7 8" key="1">
    <citation type="submission" date="2019-02" db="EMBL/GenBank/DDBJ databases">
        <title>Genomic Encyclopedia of Archaeal and Bacterial Type Strains, Phase II (KMG-II): from individual species to whole genera.</title>
        <authorList>
            <person name="Goeker M."/>
        </authorList>
    </citation>
    <scope>NUCLEOTIDE SEQUENCE [LARGE SCALE GENOMIC DNA]</scope>
    <source>
        <strain evidence="7 8">DSM 18101</strain>
    </source>
</reference>
<protein>
    <submittedName>
        <fullName evidence="7">YXYXY domain-containing protein</fullName>
    </submittedName>
</protein>
<keyword evidence="4" id="KW-0472">Membrane</keyword>
<comment type="caution">
    <text evidence="7">The sequence shown here is derived from an EMBL/GenBank/DDBJ whole genome shotgun (WGS) entry which is preliminary data.</text>
</comment>
<evidence type="ECO:0000256" key="5">
    <source>
        <dbReference type="SAM" id="SignalP"/>
    </source>
</evidence>
<name>A0A4Q7YQF6_9BACT</name>
<keyword evidence="8" id="KW-1185">Reference proteome</keyword>
<dbReference type="CDD" id="cd16917">
    <property type="entry name" value="HATPase_UhpB-NarQ-NarX-like"/>
    <property type="match status" value="1"/>
</dbReference>
<dbReference type="InterPro" id="IPR011712">
    <property type="entry name" value="Sig_transdc_His_kin_sub3_dim/P"/>
</dbReference>
<evidence type="ECO:0000313" key="7">
    <source>
        <dbReference type="EMBL" id="RZU39009.1"/>
    </source>
</evidence>
<dbReference type="SUPFAM" id="SSF55874">
    <property type="entry name" value="ATPase domain of HSP90 chaperone/DNA topoisomerase II/histidine kinase"/>
    <property type="match status" value="1"/>
</dbReference>